<gene>
    <name evidence="2" type="ORF">BI308_07770</name>
</gene>
<dbReference type="PANTHER" id="PTHR47152:SF2">
    <property type="entry name" value="SLR2084 PROTEIN"/>
    <property type="match status" value="1"/>
</dbReference>
<dbReference type="PANTHER" id="PTHR47152">
    <property type="entry name" value="SLR2084 PROTEIN-RELATED"/>
    <property type="match status" value="1"/>
</dbReference>
<dbReference type="SUPFAM" id="SSF52980">
    <property type="entry name" value="Restriction endonuclease-like"/>
    <property type="match status" value="1"/>
</dbReference>
<protein>
    <recommendedName>
        <fullName evidence="1">Putative restriction endonuclease domain-containing protein</fullName>
    </recommendedName>
</protein>
<dbReference type="InterPro" id="IPR012296">
    <property type="entry name" value="Nuclease_put_TT1808"/>
</dbReference>
<evidence type="ECO:0000313" key="3">
    <source>
        <dbReference type="Proteomes" id="UP000183940"/>
    </source>
</evidence>
<sequence>MVIAAPEPQATVQPKGEQRVVFRGITWENYVHILDQLPQSRGSRLIYDDGVLEITMPLEDHEFARCLIERFIVVLVELLGLSIKTMGSTTMNYPLLRKGAEPDSAYYFQNQPLVKGRNVNFAQDPPPDLVVEVDITHTDIAKNEFYARLGVPEFWRFDGQVWRIYTLKSGVYVEVEQSPTFAEVPKEWLYQFLATAKEDEIGAMRELRGRWQEATNS</sequence>
<organism evidence="2 3">
    <name type="scientific">Roseofilum reptotaenium AO1-A</name>
    <dbReference type="NCBI Taxonomy" id="1925591"/>
    <lineage>
        <taxon>Bacteria</taxon>
        <taxon>Bacillati</taxon>
        <taxon>Cyanobacteriota</taxon>
        <taxon>Cyanophyceae</taxon>
        <taxon>Desertifilales</taxon>
        <taxon>Desertifilaceae</taxon>
        <taxon>Roseofilum</taxon>
    </lineage>
</organism>
<dbReference type="InterPro" id="IPR008538">
    <property type="entry name" value="Uma2"/>
</dbReference>
<reference evidence="2" key="1">
    <citation type="submission" date="2016-10" db="EMBL/GenBank/DDBJ databases">
        <title>CRISPR-Cas defence system in Roseofilum reptotaenium: evidence of a bacteriophage-cyanobacterium arms race in the coral black band disease.</title>
        <authorList>
            <person name="Buerger P."/>
            <person name="Wood-Charlson E.M."/>
            <person name="Weynberg K.D."/>
            <person name="Willis B."/>
            <person name="Van Oppen M.J."/>
        </authorList>
    </citation>
    <scope>NUCLEOTIDE SEQUENCE [LARGE SCALE GENOMIC DNA]</scope>
    <source>
        <strain evidence="2">AO1-A</strain>
    </source>
</reference>
<feature type="domain" description="Putative restriction endonuclease" evidence="1">
    <location>
        <begin position="35"/>
        <end position="179"/>
    </location>
</feature>
<dbReference type="CDD" id="cd06260">
    <property type="entry name" value="DUF820-like"/>
    <property type="match status" value="1"/>
</dbReference>
<keyword evidence="3" id="KW-1185">Reference proteome</keyword>
<comment type="caution">
    <text evidence="2">The sequence shown here is derived from an EMBL/GenBank/DDBJ whole genome shotgun (WGS) entry which is preliminary data.</text>
</comment>
<name>A0A1L9QTR5_9CYAN</name>
<dbReference type="Gene3D" id="3.90.1570.10">
    <property type="entry name" value="tt1808, chain A"/>
    <property type="match status" value="1"/>
</dbReference>
<proteinExistence type="predicted"/>
<dbReference type="Pfam" id="PF05685">
    <property type="entry name" value="Uma2"/>
    <property type="match status" value="1"/>
</dbReference>
<dbReference type="AlphaFoldDB" id="A0A1L9QTR5"/>
<accession>A0A1L9QTR5</accession>
<evidence type="ECO:0000259" key="1">
    <source>
        <dbReference type="Pfam" id="PF05685"/>
    </source>
</evidence>
<dbReference type="EMBL" id="MLAW01000010">
    <property type="protein sequence ID" value="OJJ26080.1"/>
    <property type="molecule type" value="Genomic_DNA"/>
</dbReference>
<dbReference type="Proteomes" id="UP000183940">
    <property type="component" value="Unassembled WGS sequence"/>
</dbReference>
<evidence type="ECO:0000313" key="2">
    <source>
        <dbReference type="EMBL" id="OJJ26080.1"/>
    </source>
</evidence>
<dbReference type="InterPro" id="IPR011335">
    <property type="entry name" value="Restrct_endonuc-II-like"/>
</dbReference>
<dbReference type="STRING" id="1925591.BI308_07770"/>